<dbReference type="InterPro" id="IPR001789">
    <property type="entry name" value="Sig_transdc_resp-reg_receiver"/>
</dbReference>
<evidence type="ECO:0000313" key="6">
    <source>
        <dbReference type="Proteomes" id="UP000640333"/>
    </source>
</evidence>
<keyword evidence="2 3" id="KW-0597">Phosphoprotein</keyword>
<feature type="domain" description="Response regulatory" evidence="4">
    <location>
        <begin position="1"/>
        <end position="101"/>
    </location>
</feature>
<accession>A0A8J7JYN9</accession>
<evidence type="ECO:0000313" key="5">
    <source>
        <dbReference type="EMBL" id="MBE9396659.1"/>
    </source>
</evidence>
<dbReference type="Gene3D" id="3.40.1550.10">
    <property type="entry name" value="CheC-like"/>
    <property type="match status" value="1"/>
</dbReference>
<dbReference type="GO" id="GO:0000160">
    <property type="term" value="P:phosphorelay signal transduction system"/>
    <property type="evidence" value="ECO:0007669"/>
    <property type="project" value="InterPro"/>
</dbReference>
<dbReference type="InterPro" id="IPR050595">
    <property type="entry name" value="Bact_response_regulator"/>
</dbReference>
<feature type="modified residue" description="4-aspartylphosphate" evidence="3">
    <location>
        <position position="36"/>
    </location>
</feature>
<dbReference type="EMBL" id="JADEYS010000004">
    <property type="protein sequence ID" value="MBE9396659.1"/>
    <property type="molecule type" value="Genomic_DNA"/>
</dbReference>
<protein>
    <submittedName>
        <fullName evidence="5">Response regulator</fullName>
    </submittedName>
</protein>
<dbReference type="InterPro" id="IPR011006">
    <property type="entry name" value="CheY-like_superfamily"/>
</dbReference>
<dbReference type="SMART" id="SM00448">
    <property type="entry name" value="REC"/>
    <property type="match status" value="1"/>
</dbReference>
<keyword evidence="1" id="KW-0145">Chemotaxis</keyword>
<organism evidence="5 6">
    <name type="scientific">Pontibacterium sinense</name>
    <dbReference type="NCBI Taxonomy" id="2781979"/>
    <lineage>
        <taxon>Bacteria</taxon>
        <taxon>Pseudomonadati</taxon>
        <taxon>Pseudomonadota</taxon>
        <taxon>Gammaproteobacteria</taxon>
        <taxon>Oceanospirillales</taxon>
        <taxon>Oceanospirillaceae</taxon>
        <taxon>Pontibacterium</taxon>
    </lineage>
</organism>
<evidence type="ECO:0000256" key="3">
    <source>
        <dbReference type="PROSITE-ProRule" id="PRU00169"/>
    </source>
</evidence>
<dbReference type="CDD" id="cd17910">
    <property type="entry name" value="CheC_ClassII"/>
    <property type="match status" value="1"/>
</dbReference>
<proteinExistence type="predicted"/>
<dbReference type="Proteomes" id="UP000640333">
    <property type="component" value="Unassembled WGS sequence"/>
</dbReference>
<evidence type="ECO:0000259" key="4">
    <source>
        <dbReference type="PROSITE" id="PS50110"/>
    </source>
</evidence>
<dbReference type="AlphaFoldDB" id="A0A8J7JYN9"/>
<dbReference type="PANTHER" id="PTHR44591">
    <property type="entry name" value="STRESS RESPONSE REGULATOR PROTEIN 1"/>
    <property type="match status" value="1"/>
</dbReference>
<dbReference type="Pfam" id="PF00072">
    <property type="entry name" value="Response_reg"/>
    <property type="match status" value="1"/>
</dbReference>
<dbReference type="GO" id="GO:0006935">
    <property type="term" value="P:chemotaxis"/>
    <property type="evidence" value="ECO:0007669"/>
    <property type="project" value="UniProtKB-KW"/>
</dbReference>
<evidence type="ECO:0000256" key="2">
    <source>
        <dbReference type="ARBA" id="ARBA00022553"/>
    </source>
</evidence>
<sequence length="307" mass="34103">MAKALSHWNVDISYAEHGLTALEAIRIGKGDVLFLDLNMPIMDGYQVLERIRAEDLPTMVIVVSGDIQPEARRQVLAMGALDFIQKPFSEETVSEVLRRYGLLSELQDESDELPPEDTAVILPDYYQEIANVAMGRAGDRLARFLDAFVHLPVPVVASVTRNELEQQLKISADQGKRVVSQGFVGAGIAGEAMISLPPESFESVAELLKLHYEATTEFENEMLMDLANILIGAFLQSFARQLDIEFSCGTPVLLPAMTSLPSGGESWKETLSITIEYGLNEQRNSCELMLVFSEESLEPLRKLSKYF</sequence>
<keyword evidence="6" id="KW-1185">Reference proteome</keyword>
<gene>
    <name evidence="5" type="ORF">IOQ59_05220</name>
</gene>
<dbReference type="PANTHER" id="PTHR44591:SF24">
    <property type="entry name" value="PROTEIN-GLUTAMATE METHYLESTERASE_PROTEIN-GLUTAMINE GLUTAMINASE 1"/>
    <property type="match status" value="1"/>
</dbReference>
<name>A0A8J7JYN9_9GAMM</name>
<dbReference type="InterPro" id="IPR028976">
    <property type="entry name" value="CheC-like_sf"/>
</dbReference>
<dbReference type="Gene3D" id="3.40.50.2300">
    <property type="match status" value="1"/>
</dbReference>
<comment type="caution">
    <text evidence="5">The sequence shown here is derived from an EMBL/GenBank/DDBJ whole genome shotgun (WGS) entry which is preliminary data.</text>
</comment>
<evidence type="ECO:0000256" key="1">
    <source>
        <dbReference type="ARBA" id="ARBA00022500"/>
    </source>
</evidence>
<dbReference type="PROSITE" id="PS50110">
    <property type="entry name" value="RESPONSE_REGULATORY"/>
    <property type="match status" value="1"/>
</dbReference>
<dbReference type="SUPFAM" id="SSF52172">
    <property type="entry name" value="CheY-like"/>
    <property type="match status" value="1"/>
</dbReference>
<dbReference type="CDD" id="cd17593">
    <property type="entry name" value="REC_CheC-like"/>
    <property type="match status" value="1"/>
</dbReference>
<dbReference type="SUPFAM" id="SSF103039">
    <property type="entry name" value="CheC-like"/>
    <property type="match status" value="1"/>
</dbReference>
<reference evidence="5" key="1">
    <citation type="submission" date="2020-10" db="EMBL/GenBank/DDBJ databases">
        <title>Bacterium isolated from coastal waters sediment.</title>
        <authorList>
            <person name="Chen R.-J."/>
            <person name="Lu D.-C."/>
            <person name="Zhu K.-L."/>
            <person name="Du Z.-J."/>
        </authorList>
    </citation>
    <scope>NUCLEOTIDE SEQUENCE</scope>
    <source>
        <strain evidence="5">N1Y112</strain>
    </source>
</reference>